<proteinExistence type="predicted"/>
<dbReference type="InterPro" id="IPR052961">
    <property type="entry name" value="Oxido-Kinase-like_Enzymes"/>
</dbReference>
<dbReference type="Gene3D" id="3.90.1200.10">
    <property type="match status" value="1"/>
</dbReference>
<dbReference type="InterPro" id="IPR011009">
    <property type="entry name" value="Kinase-like_dom_sf"/>
</dbReference>
<organism evidence="1 2">
    <name type="scientific">Vanrija albida</name>
    <dbReference type="NCBI Taxonomy" id="181172"/>
    <lineage>
        <taxon>Eukaryota</taxon>
        <taxon>Fungi</taxon>
        <taxon>Dikarya</taxon>
        <taxon>Basidiomycota</taxon>
        <taxon>Agaricomycotina</taxon>
        <taxon>Tremellomycetes</taxon>
        <taxon>Trichosporonales</taxon>
        <taxon>Trichosporonaceae</taxon>
        <taxon>Vanrija</taxon>
    </lineage>
</organism>
<keyword evidence="1" id="KW-0328">Glycosyltransferase</keyword>
<evidence type="ECO:0000313" key="2">
    <source>
        <dbReference type="Proteomes" id="UP001565368"/>
    </source>
</evidence>
<keyword evidence="2" id="KW-1185">Reference proteome</keyword>
<dbReference type="InterPro" id="IPR004119">
    <property type="entry name" value="EcKL"/>
</dbReference>
<comment type="caution">
    <text evidence="1">The sequence shown here is derived from an EMBL/GenBank/DDBJ whole genome shotgun (WGS) entry which is preliminary data.</text>
</comment>
<dbReference type="SUPFAM" id="SSF56112">
    <property type="entry name" value="Protein kinase-like (PK-like)"/>
    <property type="match status" value="1"/>
</dbReference>
<dbReference type="GO" id="GO:0016757">
    <property type="term" value="F:glycosyltransferase activity"/>
    <property type="evidence" value="ECO:0007669"/>
    <property type="project" value="UniProtKB-KW"/>
</dbReference>
<gene>
    <name evidence="1" type="primary">GPI19</name>
    <name evidence="1" type="ORF">Q8F55_000737</name>
</gene>
<dbReference type="Proteomes" id="UP001565368">
    <property type="component" value="Unassembled WGS sequence"/>
</dbReference>
<accession>A0ABR3QE42</accession>
<sequence>MSKRSRRAAGASSADPDSPAAVAAALLAPLGLTPGPLTTLQTLWAGYGSISSFTAVDGSGGKHPLILKLVAPPDGSSSDEGHRRKMLSYAVEQHFYAAVVPALNLPPEVGVARVLATSADGAVATVLEDLRQRYPVAGEHRGELSERQVDAALLWLARFHSASRGYGRGKLAAFVRPPLVETEEKKEVWLNGGYTYLATRMSEFASLQRGRGEWRVLAEVDGAGNSPASLAALFLEPRGRAFESLIHGDVKSENLFASAAGDRVAFFDFQYVGLGLGVCDLAKLFTCSVPLGLLVEDKRREKRRGMGKGEEALLRKYLEYNGSAYDWDEFTRHWETALVDWCRFQASWGWWGNTDWLQSRVREILADGGWRRWVEGQASAGISAAAQ</sequence>
<dbReference type="Pfam" id="PF02958">
    <property type="entry name" value="EcKL"/>
    <property type="match status" value="1"/>
</dbReference>
<dbReference type="PANTHER" id="PTHR23020">
    <property type="entry name" value="UNCHARACTERIZED NUCLEAR HORMONE RECEPTOR-RELATED"/>
    <property type="match status" value="1"/>
</dbReference>
<keyword evidence="1" id="KW-0808">Transferase</keyword>
<dbReference type="GeneID" id="95981780"/>
<name>A0ABR3QE42_9TREE</name>
<dbReference type="PANTHER" id="PTHR23020:SF41">
    <property type="entry name" value="AMINOGLYCOSIDE PHOSPHOTRANSFERASE DOMAIN-CONTAINING PROTEIN"/>
    <property type="match status" value="1"/>
</dbReference>
<protein>
    <submittedName>
        <fullName evidence="1">Phosphatidylinositol N-acetylglucosaminyltransferase gpi19</fullName>
    </submittedName>
</protein>
<evidence type="ECO:0000313" key="1">
    <source>
        <dbReference type="EMBL" id="KAL1412988.1"/>
    </source>
</evidence>
<reference evidence="1 2" key="1">
    <citation type="submission" date="2023-08" db="EMBL/GenBank/DDBJ databases">
        <title>Annotated Genome Sequence of Vanrija albida AlHP1.</title>
        <authorList>
            <person name="Herzog R."/>
        </authorList>
    </citation>
    <scope>NUCLEOTIDE SEQUENCE [LARGE SCALE GENOMIC DNA]</scope>
    <source>
        <strain evidence="1 2">AlHP1</strain>
    </source>
</reference>
<dbReference type="RefSeq" id="XP_069212932.1">
    <property type="nucleotide sequence ID" value="XM_069349388.1"/>
</dbReference>
<dbReference type="EMBL" id="JBBXJM010000001">
    <property type="protein sequence ID" value="KAL1412988.1"/>
    <property type="molecule type" value="Genomic_DNA"/>
</dbReference>